<feature type="compositionally biased region" description="Low complexity" evidence="1">
    <location>
        <begin position="73"/>
        <end position="83"/>
    </location>
</feature>
<accession>A0A1P8JPX1</accession>
<organism evidence="3 4">
    <name type="scientific">Rhodoferax koreensis</name>
    <dbReference type="NCBI Taxonomy" id="1842727"/>
    <lineage>
        <taxon>Bacteria</taxon>
        <taxon>Pseudomonadati</taxon>
        <taxon>Pseudomonadota</taxon>
        <taxon>Betaproteobacteria</taxon>
        <taxon>Burkholderiales</taxon>
        <taxon>Comamonadaceae</taxon>
        <taxon>Rhodoferax</taxon>
    </lineage>
</organism>
<feature type="region of interest" description="Disordered" evidence="1">
    <location>
        <begin position="73"/>
        <end position="100"/>
    </location>
</feature>
<dbReference type="AlphaFoldDB" id="A0A1P8JPX1"/>
<dbReference type="Proteomes" id="UP000186609">
    <property type="component" value="Chromosome"/>
</dbReference>
<reference evidence="3 4" key="1">
    <citation type="submission" date="2017-01" db="EMBL/GenBank/DDBJ databases">
        <authorList>
            <person name="Mah S.A."/>
            <person name="Swanson W.J."/>
            <person name="Moy G.W."/>
            <person name="Vacquier V.D."/>
        </authorList>
    </citation>
    <scope>NUCLEOTIDE SEQUENCE [LARGE SCALE GENOMIC DNA]</scope>
    <source>
        <strain evidence="3 4">DCY110</strain>
    </source>
</reference>
<evidence type="ECO:0000313" key="4">
    <source>
        <dbReference type="Proteomes" id="UP000186609"/>
    </source>
</evidence>
<dbReference type="KEGG" id="rhy:RD110_00025"/>
<evidence type="ECO:0000256" key="1">
    <source>
        <dbReference type="SAM" id="MobiDB-lite"/>
    </source>
</evidence>
<keyword evidence="2" id="KW-1133">Transmembrane helix</keyword>
<feature type="compositionally biased region" description="Low complexity" evidence="1">
    <location>
        <begin position="91"/>
        <end position="100"/>
    </location>
</feature>
<sequence length="218" mass="23229">MLIDFVKEGSMAVADDEERRAPSPFSPAPEKRRWPAFLLALLLLLALVAWVWHEPAGLGVTVRGLAHSVATPDTAPVPDADAPPASPTPPATATRLAPAPGQTVSKCVLKGRTTYSDGPCPDGAKAEQLAVRPDVNLMQASVLAQATPIRSALPPPAPAPVVIPAPPPDADKAATCSGLARYIEDLDAWARQPQSGEMQDWITARKREARDRQFRLKC</sequence>
<protein>
    <recommendedName>
        <fullName evidence="5">DUF4124 domain-containing protein</fullName>
    </recommendedName>
</protein>
<feature type="transmembrane region" description="Helical" evidence="2">
    <location>
        <begin position="34"/>
        <end position="53"/>
    </location>
</feature>
<dbReference type="EMBL" id="CP019236">
    <property type="protein sequence ID" value="APW35800.1"/>
    <property type="molecule type" value="Genomic_DNA"/>
</dbReference>
<name>A0A1P8JPX1_9BURK</name>
<keyword evidence="2" id="KW-0812">Transmembrane</keyword>
<proteinExistence type="predicted"/>
<evidence type="ECO:0000256" key="2">
    <source>
        <dbReference type="SAM" id="Phobius"/>
    </source>
</evidence>
<evidence type="ECO:0000313" key="3">
    <source>
        <dbReference type="EMBL" id="APW35800.1"/>
    </source>
</evidence>
<keyword evidence="2" id="KW-0472">Membrane</keyword>
<gene>
    <name evidence="3" type="ORF">RD110_00025</name>
</gene>
<evidence type="ECO:0008006" key="5">
    <source>
        <dbReference type="Google" id="ProtNLM"/>
    </source>
</evidence>
<keyword evidence="4" id="KW-1185">Reference proteome</keyword>